<keyword evidence="2" id="KW-0812">Transmembrane</keyword>
<reference evidence="4 5" key="1">
    <citation type="submission" date="2024-10" db="EMBL/GenBank/DDBJ databases">
        <authorList>
            <person name="Kim D."/>
        </authorList>
    </citation>
    <scope>NUCLEOTIDE SEQUENCE [LARGE SCALE GENOMIC DNA]</scope>
    <source>
        <strain evidence="4">BH-2024</strain>
    </source>
</reference>
<keyword evidence="1" id="KW-0175">Coiled coil</keyword>
<evidence type="ECO:0000256" key="2">
    <source>
        <dbReference type="SAM" id="Phobius"/>
    </source>
</evidence>
<dbReference type="AlphaFoldDB" id="A0ABD2M7J5"/>
<evidence type="ECO:0000313" key="5">
    <source>
        <dbReference type="Proteomes" id="UP001620626"/>
    </source>
</evidence>
<sequence length="203" mass="22585">MQLFFLFAVFIAANAFDSAQSLGKTSAEDEVRAVTEGASPQRQTPTRKSLKMFGHGLRHHTGMDLLMKLGQQQAEEPKSFSSMDILRLFDGFDHQFYHDLEKAQSHFEENAKVVKSLENRVAQLESAMAKAAEHCEPGKVQLVSAHYDTAIVVLALLIVLLLCLSLLFANLMLANFKRKGVVQMPLAMMRGALRVCKLSVYGN</sequence>
<keyword evidence="2" id="KW-1133">Transmembrane helix</keyword>
<dbReference type="EMBL" id="JBICBT010000099">
    <property type="protein sequence ID" value="KAL3123500.1"/>
    <property type="molecule type" value="Genomic_DNA"/>
</dbReference>
<accession>A0ABD2M7J5</accession>
<evidence type="ECO:0000313" key="4">
    <source>
        <dbReference type="EMBL" id="KAL3123500.1"/>
    </source>
</evidence>
<keyword evidence="3" id="KW-0732">Signal</keyword>
<keyword evidence="5" id="KW-1185">Reference proteome</keyword>
<feature type="transmembrane region" description="Helical" evidence="2">
    <location>
        <begin position="150"/>
        <end position="174"/>
    </location>
</feature>
<comment type="caution">
    <text evidence="4">The sequence shown here is derived from an EMBL/GenBank/DDBJ whole genome shotgun (WGS) entry which is preliminary data.</text>
</comment>
<feature type="coiled-coil region" evidence="1">
    <location>
        <begin position="107"/>
        <end position="134"/>
    </location>
</feature>
<feature type="signal peptide" evidence="3">
    <location>
        <begin position="1"/>
        <end position="15"/>
    </location>
</feature>
<dbReference type="Proteomes" id="UP001620626">
    <property type="component" value="Unassembled WGS sequence"/>
</dbReference>
<gene>
    <name evidence="4" type="ORF">niasHT_006579</name>
</gene>
<keyword evidence="2" id="KW-0472">Membrane</keyword>
<evidence type="ECO:0000256" key="1">
    <source>
        <dbReference type="SAM" id="Coils"/>
    </source>
</evidence>
<organism evidence="4 5">
    <name type="scientific">Heterodera trifolii</name>
    <dbReference type="NCBI Taxonomy" id="157864"/>
    <lineage>
        <taxon>Eukaryota</taxon>
        <taxon>Metazoa</taxon>
        <taxon>Ecdysozoa</taxon>
        <taxon>Nematoda</taxon>
        <taxon>Chromadorea</taxon>
        <taxon>Rhabditida</taxon>
        <taxon>Tylenchina</taxon>
        <taxon>Tylenchomorpha</taxon>
        <taxon>Tylenchoidea</taxon>
        <taxon>Heteroderidae</taxon>
        <taxon>Heteroderinae</taxon>
        <taxon>Heterodera</taxon>
    </lineage>
</organism>
<proteinExistence type="predicted"/>
<evidence type="ECO:0000256" key="3">
    <source>
        <dbReference type="SAM" id="SignalP"/>
    </source>
</evidence>
<feature type="chain" id="PRO_5044781803" evidence="3">
    <location>
        <begin position="16"/>
        <end position="203"/>
    </location>
</feature>
<name>A0ABD2M7J5_9BILA</name>
<protein>
    <submittedName>
        <fullName evidence="4">Uncharacterized protein</fullName>
    </submittedName>
</protein>